<name>A0A2R4SVZ2_9ACTN</name>
<organism evidence="1 2">
    <name type="scientific">Streptomyces lunaelactis</name>
    <dbReference type="NCBI Taxonomy" id="1535768"/>
    <lineage>
        <taxon>Bacteria</taxon>
        <taxon>Bacillati</taxon>
        <taxon>Actinomycetota</taxon>
        <taxon>Actinomycetes</taxon>
        <taxon>Kitasatosporales</taxon>
        <taxon>Streptomycetaceae</taxon>
        <taxon>Streptomyces</taxon>
    </lineage>
</organism>
<accession>A0A2R4SVZ2</accession>
<keyword evidence="2" id="KW-1185">Reference proteome</keyword>
<evidence type="ECO:0000313" key="2">
    <source>
        <dbReference type="Proteomes" id="UP000244201"/>
    </source>
</evidence>
<dbReference type="EMBL" id="CP026304">
    <property type="protein sequence ID" value="AVZ71039.1"/>
    <property type="molecule type" value="Genomic_DNA"/>
</dbReference>
<proteinExistence type="predicted"/>
<dbReference type="AlphaFoldDB" id="A0A2R4SVZ2"/>
<evidence type="ECO:0000313" key="1">
    <source>
        <dbReference type="EMBL" id="AVZ71039.1"/>
    </source>
</evidence>
<dbReference type="GeneID" id="55653868"/>
<protein>
    <submittedName>
        <fullName evidence="1">Uncharacterized protein</fullName>
    </submittedName>
</protein>
<dbReference type="KEGG" id="slk:SLUN_00995"/>
<dbReference type="OrthoDB" id="4761229at2"/>
<gene>
    <name evidence="1" type="ORF">SLUN_00995</name>
</gene>
<reference evidence="1 2" key="1">
    <citation type="submission" date="2018-01" db="EMBL/GenBank/DDBJ databases">
        <title>Complete genome sequence of Streptomyces lunaelactis MM109T, a Ferroverdin A producer isolated from cave moonmilk deposits.</title>
        <authorList>
            <person name="Naome A."/>
            <person name="Martinet L."/>
            <person name="Maciejewska M."/>
            <person name="Anderssen S."/>
            <person name="Adam D."/>
            <person name="Tenconi E."/>
            <person name="Deflandre B."/>
            <person name="Arguelles-Arias A."/>
            <person name="Calusinska M."/>
            <person name="Copieters W."/>
            <person name="Karim L."/>
            <person name="Hanikenne M."/>
            <person name="Baurain D."/>
            <person name="van Wezel G."/>
            <person name="Smargiasso N."/>
            <person name="de Pauw E."/>
            <person name="Delfosse P."/>
            <person name="Rigali S."/>
        </authorList>
    </citation>
    <scope>NUCLEOTIDE SEQUENCE [LARGE SCALE GENOMIC DNA]</scope>
    <source>
        <strain evidence="1 2">MM109</strain>
    </source>
</reference>
<sequence length="328" mass="36633">MTDDMRAGGFSAVHEAFLRATAQVEKEMSQLLALEGGWEEEYITQRLCLSVVPEVRYARFNKQQEGRVGADYIWWWVDRSGECYGCLIQAKSIKRNGRKWRIGFQHPRNTGEQLRSLFETADVLRIPAGFMLYAGDRDYRAQMGCTSPHAGRTPCGERDGAAVTLVPALVAEREIPFAEPAPWQPDRSAVEVFCQWAKPLIEVTAPGAYGRSNLYRALDLGDADPRLREFLDTDQVGARKVARHIFDIVGRMAMGQFAIAVGATPVDSGTASVFREVPDLRGHFTVPYFEHTLRGLCTELPDYVERSLAGNPPPEIVEKVDGIVLVEL</sequence>
<dbReference type="RefSeq" id="WP_108146734.1">
    <property type="nucleotide sequence ID" value="NZ_CP026304.1"/>
</dbReference>
<dbReference type="Proteomes" id="UP000244201">
    <property type="component" value="Chromosome"/>
</dbReference>